<keyword evidence="3" id="KW-1185">Reference proteome</keyword>
<evidence type="ECO:0000256" key="1">
    <source>
        <dbReference type="SAM" id="MobiDB-lite"/>
    </source>
</evidence>
<reference evidence="2 3" key="1">
    <citation type="journal article" date="2021" name="Elife">
        <title>Chloroplast acquisition without the gene transfer in kleptoplastic sea slugs, Plakobranchus ocellatus.</title>
        <authorList>
            <person name="Maeda T."/>
            <person name="Takahashi S."/>
            <person name="Yoshida T."/>
            <person name="Shimamura S."/>
            <person name="Takaki Y."/>
            <person name="Nagai Y."/>
            <person name="Toyoda A."/>
            <person name="Suzuki Y."/>
            <person name="Arimoto A."/>
            <person name="Ishii H."/>
            <person name="Satoh N."/>
            <person name="Nishiyama T."/>
            <person name="Hasebe M."/>
            <person name="Maruyama T."/>
            <person name="Minagawa J."/>
            <person name="Obokata J."/>
            <person name="Shigenobu S."/>
        </authorList>
    </citation>
    <scope>NUCLEOTIDE SEQUENCE [LARGE SCALE GENOMIC DNA]</scope>
</reference>
<accession>A0AAV4C8D9</accession>
<dbReference type="AlphaFoldDB" id="A0AAV4C8D9"/>
<evidence type="ECO:0000313" key="3">
    <source>
        <dbReference type="Proteomes" id="UP000735302"/>
    </source>
</evidence>
<sequence>MKEDIEKEEKKRKKKRVEGENEEETNGENVRKEEEEDDKDHENKDKDGESSLCFPPESEDFFKHQVLWDAGYSLAAALLSVFIPGIRDERFSSFICDRNHLKPTVLSTQSFALSWWH</sequence>
<evidence type="ECO:0000313" key="2">
    <source>
        <dbReference type="EMBL" id="GFO31571.1"/>
    </source>
</evidence>
<gene>
    <name evidence="2" type="ORF">PoB_005807600</name>
</gene>
<organism evidence="2 3">
    <name type="scientific">Plakobranchus ocellatus</name>
    <dbReference type="NCBI Taxonomy" id="259542"/>
    <lineage>
        <taxon>Eukaryota</taxon>
        <taxon>Metazoa</taxon>
        <taxon>Spiralia</taxon>
        <taxon>Lophotrochozoa</taxon>
        <taxon>Mollusca</taxon>
        <taxon>Gastropoda</taxon>
        <taxon>Heterobranchia</taxon>
        <taxon>Euthyneura</taxon>
        <taxon>Panpulmonata</taxon>
        <taxon>Sacoglossa</taxon>
        <taxon>Placobranchoidea</taxon>
        <taxon>Plakobranchidae</taxon>
        <taxon>Plakobranchus</taxon>
    </lineage>
</organism>
<dbReference type="Proteomes" id="UP000735302">
    <property type="component" value="Unassembled WGS sequence"/>
</dbReference>
<protein>
    <submittedName>
        <fullName evidence="2">Uncharacterized protein</fullName>
    </submittedName>
</protein>
<dbReference type="EMBL" id="BLXT01006411">
    <property type="protein sequence ID" value="GFO31571.1"/>
    <property type="molecule type" value="Genomic_DNA"/>
</dbReference>
<name>A0AAV4C8D9_9GAST</name>
<comment type="caution">
    <text evidence="2">The sequence shown here is derived from an EMBL/GenBank/DDBJ whole genome shotgun (WGS) entry which is preliminary data.</text>
</comment>
<proteinExistence type="predicted"/>
<feature type="compositionally biased region" description="Basic and acidic residues" evidence="1">
    <location>
        <begin position="40"/>
        <end position="49"/>
    </location>
</feature>
<feature type="region of interest" description="Disordered" evidence="1">
    <location>
        <begin position="1"/>
        <end position="52"/>
    </location>
</feature>